<feature type="chain" id="PRO_5042257705" evidence="2">
    <location>
        <begin position="22"/>
        <end position="414"/>
    </location>
</feature>
<evidence type="ECO:0000313" key="5">
    <source>
        <dbReference type="Proteomes" id="UP001209317"/>
    </source>
</evidence>
<evidence type="ECO:0000313" key="4">
    <source>
        <dbReference type="EMBL" id="MCU7693327.1"/>
    </source>
</evidence>
<dbReference type="Proteomes" id="UP001209317">
    <property type="component" value="Unassembled WGS sequence"/>
</dbReference>
<dbReference type="InterPro" id="IPR042178">
    <property type="entry name" value="Serpin_sf_1"/>
</dbReference>
<dbReference type="SMART" id="SM00093">
    <property type="entry name" value="SERPIN"/>
    <property type="match status" value="1"/>
</dbReference>
<keyword evidence="2" id="KW-0732">Signal</keyword>
<keyword evidence="5" id="KW-1185">Reference proteome</keyword>
<dbReference type="CDD" id="cd19588">
    <property type="entry name" value="serpin_miropin-like"/>
    <property type="match status" value="1"/>
</dbReference>
<dbReference type="GO" id="GO:0005615">
    <property type="term" value="C:extracellular space"/>
    <property type="evidence" value="ECO:0007669"/>
    <property type="project" value="InterPro"/>
</dbReference>
<accession>A0AAE3LJ54</accession>
<dbReference type="Gene3D" id="3.30.497.10">
    <property type="entry name" value="Antithrombin, subunit I, domain 2"/>
    <property type="match status" value="1"/>
</dbReference>
<dbReference type="SUPFAM" id="SSF56574">
    <property type="entry name" value="Serpins"/>
    <property type="match status" value="1"/>
</dbReference>
<protein>
    <submittedName>
        <fullName evidence="4">Serpin family protein</fullName>
    </submittedName>
</protein>
<feature type="signal peptide" evidence="2">
    <location>
        <begin position="1"/>
        <end position="21"/>
    </location>
</feature>
<reference evidence="4" key="1">
    <citation type="submission" date="2022-10" db="EMBL/GenBank/DDBJ databases">
        <authorList>
            <person name="Kim H.S."/>
            <person name="Kim J.-S."/>
            <person name="Suh M.K."/>
            <person name="Eom M.K."/>
            <person name="Lee J.-S."/>
        </authorList>
    </citation>
    <scope>NUCLEOTIDE SEQUENCE</scope>
    <source>
        <strain evidence="4">LIP-5</strain>
    </source>
</reference>
<dbReference type="InterPro" id="IPR000215">
    <property type="entry name" value="Serpin_fam"/>
</dbReference>
<gene>
    <name evidence="4" type="ORF">OD355_02215</name>
</gene>
<dbReference type="AlphaFoldDB" id="A0AAE3LJ54"/>
<evidence type="ECO:0000256" key="1">
    <source>
        <dbReference type="RuleBase" id="RU000411"/>
    </source>
</evidence>
<feature type="domain" description="Serpin" evidence="3">
    <location>
        <begin position="57"/>
        <end position="411"/>
    </location>
</feature>
<dbReference type="GO" id="GO:0004867">
    <property type="term" value="F:serine-type endopeptidase inhibitor activity"/>
    <property type="evidence" value="ECO:0007669"/>
    <property type="project" value="InterPro"/>
</dbReference>
<evidence type="ECO:0000259" key="3">
    <source>
        <dbReference type="SMART" id="SM00093"/>
    </source>
</evidence>
<dbReference type="Pfam" id="PF00079">
    <property type="entry name" value="Serpin"/>
    <property type="match status" value="1"/>
</dbReference>
<dbReference type="PANTHER" id="PTHR11461:SF211">
    <property type="entry name" value="GH10112P-RELATED"/>
    <property type="match status" value="1"/>
</dbReference>
<dbReference type="InterPro" id="IPR023796">
    <property type="entry name" value="Serpin_dom"/>
</dbReference>
<dbReference type="InterPro" id="IPR042185">
    <property type="entry name" value="Serpin_sf_2"/>
</dbReference>
<comment type="similarity">
    <text evidence="1">Belongs to the serpin family.</text>
</comment>
<sequence length="414" mass="46316">MKKLLTIAMLFSLLFVQCDTASPNKTGEKETDSSVNTAPRSSVIDSSINKRLMDFSFDFLGKIQATQPATENFFVSPLSLHIAMGMLLNGAKGATYDEMAEALHVKGMDISTLNQAYRQLLTTLPAADPKVKLLLANSIWYRNTFKVSDIYLSTLKNNFQSEATPLSFSQDDVNTINKWASDKTNGKIQKVLEEINDTDVLFLLNALYFKGDWSEKFDKANTRDANFTLQNGQKKKVKMMYRQDKYFYTSTAEFAAVRVPYGDSIYNLTLILPNNGSLQDALNSLNTTTWNQLQKNMQPTKVQLGLPRFQLSYTIRLNNTLNKMGIKKVFTNNAELQNINPDGDLFASFIKQDTYLGVDEEGTEAAAVTSIGVSVTSMPVIEQFVCDRPFGFIISEKNNGNILFAGRITNPDSK</sequence>
<dbReference type="Gene3D" id="2.30.39.10">
    <property type="entry name" value="Alpha-1-antitrypsin, domain 1"/>
    <property type="match status" value="1"/>
</dbReference>
<evidence type="ECO:0000256" key="2">
    <source>
        <dbReference type="SAM" id="SignalP"/>
    </source>
</evidence>
<dbReference type="InterPro" id="IPR036186">
    <property type="entry name" value="Serpin_sf"/>
</dbReference>
<dbReference type="PANTHER" id="PTHR11461">
    <property type="entry name" value="SERINE PROTEASE INHIBITOR, SERPIN"/>
    <property type="match status" value="1"/>
</dbReference>
<dbReference type="RefSeq" id="WP_263036813.1">
    <property type="nucleotide sequence ID" value="NZ_JAOTPL010000002.1"/>
</dbReference>
<dbReference type="EMBL" id="JAOTPL010000002">
    <property type="protein sequence ID" value="MCU7693327.1"/>
    <property type="molecule type" value="Genomic_DNA"/>
</dbReference>
<organism evidence="4 5">
    <name type="scientific">Haoranjiania flava</name>
    <dbReference type="NCBI Taxonomy" id="1856322"/>
    <lineage>
        <taxon>Bacteria</taxon>
        <taxon>Pseudomonadati</taxon>
        <taxon>Bacteroidota</taxon>
        <taxon>Chitinophagia</taxon>
        <taxon>Chitinophagales</taxon>
        <taxon>Chitinophagaceae</taxon>
        <taxon>Haoranjiania</taxon>
    </lineage>
</organism>
<proteinExistence type="inferred from homology"/>
<name>A0AAE3LJ54_9BACT</name>
<comment type="caution">
    <text evidence="4">The sequence shown here is derived from an EMBL/GenBank/DDBJ whole genome shotgun (WGS) entry which is preliminary data.</text>
</comment>